<dbReference type="STRING" id="447595.SAMN05660826_00031"/>
<dbReference type="InterPro" id="IPR016169">
    <property type="entry name" value="FAD-bd_PCMH_sub2"/>
</dbReference>
<dbReference type="GO" id="GO:0008360">
    <property type="term" value="P:regulation of cell shape"/>
    <property type="evidence" value="ECO:0007669"/>
    <property type="project" value="UniProtKB-KW"/>
</dbReference>
<feature type="active site" evidence="16">
    <location>
        <position position="177"/>
    </location>
</feature>
<dbReference type="Gene3D" id="3.90.78.10">
    <property type="entry name" value="UDP-N-acetylenolpyruvoylglucosamine reductase, C-terminal domain"/>
    <property type="match status" value="1"/>
</dbReference>
<dbReference type="InterPro" id="IPR011601">
    <property type="entry name" value="MurB_C"/>
</dbReference>
<keyword evidence="14 16" id="KW-0961">Cell wall biogenesis/degradation</keyword>
<comment type="pathway">
    <text evidence="4 16">Cell wall biogenesis; peptidoglycan biosynthesis.</text>
</comment>
<dbReference type="RefSeq" id="WP_073252929.1">
    <property type="nucleotide sequence ID" value="NZ_FRCR01000001.1"/>
</dbReference>
<dbReference type="HAMAP" id="MF_00037">
    <property type="entry name" value="MurB"/>
    <property type="match status" value="1"/>
</dbReference>
<protein>
    <recommendedName>
        <fullName evidence="16">UDP-N-acetylenolpyruvoylglucosamine reductase</fullName>
        <ecNumber evidence="16">1.3.1.98</ecNumber>
    </recommendedName>
    <alternativeName>
        <fullName evidence="16">UDP-N-acetylmuramate dehydrogenase</fullName>
    </alternativeName>
</protein>
<evidence type="ECO:0000256" key="11">
    <source>
        <dbReference type="ARBA" id="ARBA00022984"/>
    </source>
</evidence>
<keyword evidence="12 16" id="KW-0560">Oxidoreductase</keyword>
<comment type="cofactor">
    <cofactor evidence="1 16">
        <name>FAD</name>
        <dbReference type="ChEBI" id="CHEBI:57692"/>
    </cofactor>
</comment>
<dbReference type="InterPro" id="IPR036318">
    <property type="entry name" value="FAD-bd_PCMH-like_sf"/>
</dbReference>
<evidence type="ECO:0000256" key="15">
    <source>
        <dbReference type="ARBA" id="ARBA00048914"/>
    </source>
</evidence>
<evidence type="ECO:0000256" key="5">
    <source>
        <dbReference type="ARBA" id="ARBA00022490"/>
    </source>
</evidence>
<dbReference type="InterPro" id="IPR036635">
    <property type="entry name" value="MurB_C_sf"/>
</dbReference>
<keyword evidence="19" id="KW-1185">Reference proteome</keyword>
<dbReference type="Gene3D" id="3.30.43.10">
    <property type="entry name" value="Uridine Diphospho-n-acetylenolpyruvylglucosamine Reductase, domain 2"/>
    <property type="match status" value="1"/>
</dbReference>
<dbReference type="EC" id="1.3.1.98" evidence="16"/>
<dbReference type="InterPro" id="IPR006094">
    <property type="entry name" value="Oxid_FAD_bind_N"/>
</dbReference>
<evidence type="ECO:0000256" key="10">
    <source>
        <dbReference type="ARBA" id="ARBA00022960"/>
    </source>
</evidence>
<comment type="similarity">
    <text evidence="16">Belongs to the MurB family.</text>
</comment>
<evidence type="ECO:0000256" key="4">
    <source>
        <dbReference type="ARBA" id="ARBA00004752"/>
    </source>
</evidence>
<evidence type="ECO:0000256" key="6">
    <source>
        <dbReference type="ARBA" id="ARBA00022618"/>
    </source>
</evidence>
<dbReference type="InterPro" id="IPR003170">
    <property type="entry name" value="MurB"/>
</dbReference>
<evidence type="ECO:0000313" key="18">
    <source>
        <dbReference type="EMBL" id="SHM03798.1"/>
    </source>
</evidence>
<evidence type="ECO:0000256" key="7">
    <source>
        <dbReference type="ARBA" id="ARBA00022630"/>
    </source>
</evidence>
<keyword evidence="8 16" id="KW-0274">FAD</keyword>
<keyword evidence="9 16" id="KW-0521">NADP</keyword>
<dbReference type="AlphaFoldDB" id="A0A1M7FJ35"/>
<dbReference type="OrthoDB" id="9804753at2"/>
<dbReference type="EMBL" id="FRCR01000001">
    <property type="protein sequence ID" value="SHM03798.1"/>
    <property type="molecule type" value="Genomic_DNA"/>
</dbReference>
<dbReference type="GO" id="GO:0071555">
    <property type="term" value="P:cell wall organization"/>
    <property type="evidence" value="ECO:0007669"/>
    <property type="project" value="UniProtKB-KW"/>
</dbReference>
<evidence type="ECO:0000256" key="8">
    <source>
        <dbReference type="ARBA" id="ARBA00022827"/>
    </source>
</evidence>
<evidence type="ECO:0000256" key="16">
    <source>
        <dbReference type="HAMAP-Rule" id="MF_00037"/>
    </source>
</evidence>
<evidence type="ECO:0000256" key="2">
    <source>
        <dbReference type="ARBA" id="ARBA00003921"/>
    </source>
</evidence>
<reference evidence="19" key="1">
    <citation type="submission" date="2016-11" db="EMBL/GenBank/DDBJ databases">
        <authorList>
            <person name="Varghese N."/>
            <person name="Submissions S."/>
        </authorList>
    </citation>
    <scope>NUCLEOTIDE SEQUENCE [LARGE SCALE GENOMIC DNA]</scope>
    <source>
        <strain evidence="19">DSM 18802</strain>
    </source>
</reference>
<dbReference type="GO" id="GO:0051301">
    <property type="term" value="P:cell division"/>
    <property type="evidence" value="ECO:0007669"/>
    <property type="project" value="UniProtKB-KW"/>
</dbReference>
<accession>A0A1M7FJ35</accession>
<dbReference type="Pfam" id="PF01565">
    <property type="entry name" value="FAD_binding_4"/>
    <property type="match status" value="1"/>
</dbReference>
<evidence type="ECO:0000259" key="17">
    <source>
        <dbReference type="PROSITE" id="PS51387"/>
    </source>
</evidence>
<feature type="domain" description="FAD-binding PCMH-type" evidence="17">
    <location>
        <begin position="32"/>
        <end position="198"/>
    </location>
</feature>
<evidence type="ECO:0000313" key="19">
    <source>
        <dbReference type="Proteomes" id="UP000184375"/>
    </source>
</evidence>
<comment type="function">
    <text evidence="2 16">Cell wall formation.</text>
</comment>
<dbReference type="Gene3D" id="3.30.465.10">
    <property type="match status" value="1"/>
</dbReference>
<dbReference type="SUPFAM" id="SSF56176">
    <property type="entry name" value="FAD-binding/transporter-associated domain-like"/>
    <property type="match status" value="1"/>
</dbReference>
<evidence type="ECO:0000256" key="12">
    <source>
        <dbReference type="ARBA" id="ARBA00023002"/>
    </source>
</evidence>
<dbReference type="Proteomes" id="UP000184375">
    <property type="component" value="Unassembled WGS sequence"/>
</dbReference>
<keyword evidence="5 16" id="KW-0963">Cytoplasm</keyword>
<dbReference type="NCBIfam" id="TIGR00179">
    <property type="entry name" value="murB"/>
    <property type="match status" value="1"/>
</dbReference>
<dbReference type="SUPFAM" id="SSF56194">
    <property type="entry name" value="Uridine diphospho-N-Acetylenolpyruvylglucosamine reductase, MurB, C-terminal domain"/>
    <property type="match status" value="1"/>
</dbReference>
<feature type="active site" evidence="16">
    <location>
        <position position="297"/>
    </location>
</feature>
<dbReference type="NCBIfam" id="NF010480">
    <property type="entry name" value="PRK13905.1"/>
    <property type="match status" value="1"/>
</dbReference>
<evidence type="ECO:0000256" key="14">
    <source>
        <dbReference type="ARBA" id="ARBA00023316"/>
    </source>
</evidence>
<dbReference type="GO" id="GO:0009252">
    <property type="term" value="P:peptidoglycan biosynthetic process"/>
    <property type="evidence" value="ECO:0007669"/>
    <property type="project" value="UniProtKB-UniRule"/>
</dbReference>
<dbReference type="GO" id="GO:0071949">
    <property type="term" value="F:FAD binding"/>
    <property type="evidence" value="ECO:0007669"/>
    <property type="project" value="InterPro"/>
</dbReference>
<evidence type="ECO:0000256" key="1">
    <source>
        <dbReference type="ARBA" id="ARBA00001974"/>
    </source>
</evidence>
<dbReference type="GO" id="GO:0008762">
    <property type="term" value="F:UDP-N-acetylmuramate dehydrogenase activity"/>
    <property type="evidence" value="ECO:0007669"/>
    <property type="project" value="UniProtKB-UniRule"/>
</dbReference>
<keyword evidence="7 16" id="KW-0285">Flavoprotein</keyword>
<evidence type="ECO:0000256" key="3">
    <source>
        <dbReference type="ARBA" id="ARBA00004496"/>
    </source>
</evidence>
<keyword evidence="13 16" id="KW-0131">Cell cycle</keyword>
<keyword evidence="11 16" id="KW-0573">Peptidoglycan synthesis</keyword>
<dbReference type="InterPro" id="IPR016167">
    <property type="entry name" value="FAD-bd_PCMH_sub1"/>
</dbReference>
<feature type="active site" description="Proton donor" evidence="16">
    <location>
        <position position="227"/>
    </location>
</feature>
<sequence length="304" mass="33470">MEKYSIYKDLCKLITSDRVKIDEPMRYHTSFRIGGPADVMVLPKNVDEIKKVVNYCSPRKIPIFVMGNGTNLLVRDKGIRGVVIKIAQNFNDITVEGRTIKAKAGVLLSAVAKSALENSLTGLEFASGIPGTLGGAIIMNAGAYDGEMAKVVKEVMVMDFNGEICSMKNEELEFSYRWCKLQTGGKIVLEAKLELDPGIYEEIKRKMDEFAKKRKMKQPLNMPSAGSTFKRPLGNYAGFLIEKAGLKGYKIGDAKVSELHAGFIVNTGNATAQDVLNLIQIIQNKVKEEFGILLEPEIKVVGEG</sequence>
<dbReference type="PANTHER" id="PTHR21071">
    <property type="entry name" value="UDP-N-ACETYLENOLPYRUVOYLGLUCOSAMINE REDUCTASE"/>
    <property type="match status" value="1"/>
</dbReference>
<comment type="subcellular location">
    <subcellularLocation>
        <location evidence="3 16">Cytoplasm</location>
    </subcellularLocation>
</comment>
<evidence type="ECO:0000256" key="13">
    <source>
        <dbReference type="ARBA" id="ARBA00023306"/>
    </source>
</evidence>
<gene>
    <name evidence="16" type="primary">murB</name>
    <name evidence="18" type="ORF">SAMN05660826_00031</name>
</gene>
<dbReference type="InterPro" id="IPR016166">
    <property type="entry name" value="FAD-bd_PCMH"/>
</dbReference>
<keyword evidence="10 16" id="KW-0133">Cell shape</keyword>
<dbReference type="UniPathway" id="UPA00219"/>
<evidence type="ECO:0000256" key="9">
    <source>
        <dbReference type="ARBA" id="ARBA00022857"/>
    </source>
</evidence>
<organism evidence="18 19">
    <name type="scientific">Caldanaerovirga acetigignens</name>
    <dbReference type="NCBI Taxonomy" id="447595"/>
    <lineage>
        <taxon>Bacteria</taxon>
        <taxon>Bacillati</taxon>
        <taxon>Bacillota</taxon>
        <taxon>Clostridia</taxon>
        <taxon>Thermosediminibacterales</taxon>
        <taxon>Thermosediminibacteraceae</taxon>
        <taxon>Caldanaerovirga</taxon>
    </lineage>
</organism>
<proteinExistence type="inferred from homology"/>
<dbReference type="GO" id="GO:0005829">
    <property type="term" value="C:cytosol"/>
    <property type="evidence" value="ECO:0007669"/>
    <property type="project" value="TreeGrafter"/>
</dbReference>
<keyword evidence="6 16" id="KW-0132">Cell division</keyword>
<dbReference type="Pfam" id="PF02873">
    <property type="entry name" value="MurB_C"/>
    <property type="match status" value="1"/>
</dbReference>
<dbReference type="PANTHER" id="PTHR21071:SF4">
    <property type="entry name" value="UDP-N-ACETYLENOLPYRUVOYLGLUCOSAMINE REDUCTASE"/>
    <property type="match status" value="1"/>
</dbReference>
<dbReference type="PROSITE" id="PS51387">
    <property type="entry name" value="FAD_PCMH"/>
    <property type="match status" value="1"/>
</dbReference>
<name>A0A1M7FJ35_9FIRM</name>
<comment type="catalytic activity">
    <reaction evidence="15 16">
        <text>UDP-N-acetyl-alpha-D-muramate + NADP(+) = UDP-N-acetyl-3-O-(1-carboxyvinyl)-alpha-D-glucosamine + NADPH + H(+)</text>
        <dbReference type="Rhea" id="RHEA:12248"/>
        <dbReference type="ChEBI" id="CHEBI:15378"/>
        <dbReference type="ChEBI" id="CHEBI:57783"/>
        <dbReference type="ChEBI" id="CHEBI:58349"/>
        <dbReference type="ChEBI" id="CHEBI:68483"/>
        <dbReference type="ChEBI" id="CHEBI:70757"/>
        <dbReference type="EC" id="1.3.1.98"/>
    </reaction>
</comment>